<keyword evidence="3" id="KW-0597">Phosphoprotein</keyword>
<dbReference type="InterPro" id="IPR011009">
    <property type="entry name" value="Kinase-like_dom_sf"/>
</dbReference>
<evidence type="ECO:0000313" key="11">
    <source>
        <dbReference type="EMBL" id="KYQ91210.1"/>
    </source>
</evidence>
<keyword evidence="12" id="KW-1185">Reference proteome</keyword>
<reference evidence="11 12" key="1">
    <citation type="submission" date="2015-12" db="EMBL/GenBank/DDBJ databases">
        <title>Dictyostelia acquired genes for synthesis and detection of signals that induce cell-type specialization by lateral gene transfer from prokaryotes.</title>
        <authorList>
            <person name="Gloeckner G."/>
            <person name="Schaap P."/>
        </authorList>
    </citation>
    <scope>NUCLEOTIDE SEQUENCE [LARGE SCALE GENOMIC DNA]</scope>
    <source>
        <strain evidence="11 12">TK</strain>
    </source>
</reference>
<keyword evidence="2" id="KW-0723">Serine/threonine-protein kinase</keyword>
<evidence type="ECO:0000256" key="8">
    <source>
        <dbReference type="PROSITE-ProRule" id="PRU10141"/>
    </source>
</evidence>
<dbReference type="AlphaFoldDB" id="A0A151ZB87"/>
<comment type="caution">
    <text evidence="11">The sequence shown here is derived from an EMBL/GenBank/DDBJ whole genome shotgun (WGS) entry which is preliminary data.</text>
</comment>
<proteinExistence type="inferred from homology"/>
<evidence type="ECO:0000256" key="9">
    <source>
        <dbReference type="SAM" id="MobiDB-lite"/>
    </source>
</evidence>
<feature type="compositionally biased region" description="Low complexity" evidence="9">
    <location>
        <begin position="321"/>
        <end position="345"/>
    </location>
</feature>
<evidence type="ECO:0000259" key="10">
    <source>
        <dbReference type="PROSITE" id="PS50011"/>
    </source>
</evidence>
<dbReference type="InterPro" id="IPR000719">
    <property type="entry name" value="Prot_kinase_dom"/>
</dbReference>
<feature type="domain" description="Protein kinase" evidence="10">
    <location>
        <begin position="4"/>
        <end position="283"/>
    </location>
</feature>
<evidence type="ECO:0000256" key="2">
    <source>
        <dbReference type="ARBA" id="ARBA00022527"/>
    </source>
</evidence>
<evidence type="ECO:0000256" key="3">
    <source>
        <dbReference type="ARBA" id="ARBA00022553"/>
    </source>
</evidence>
<dbReference type="SUPFAM" id="SSF56112">
    <property type="entry name" value="Protein kinase-like (PK-like)"/>
    <property type="match status" value="1"/>
</dbReference>
<feature type="binding site" evidence="8">
    <location>
        <position position="33"/>
    </location>
    <ligand>
        <name>ATP</name>
        <dbReference type="ChEBI" id="CHEBI:30616"/>
    </ligand>
</feature>
<dbReference type="InterPro" id="IPR017441">
    <property type="entry name" value="Protein_kinase_ATP_BS"/>
</dbReference>
<dbReference type="FunFam" id="3.30.200.20:FF:000545">
    <property type="entry name" value="CMGC family protein kinase"/>
    <property type="match status" value="1"/>
</dbReference>
<dbReference type="PANTHER" id="PTHR24055">
    <property type="entry name" value="MITOGEN-ACTIVATED PROTEIN KINASE"/>
    <property type="match status" value="1"/>
</dbReference>
<evidence type="ECO:0000313" key="12">
    <source>
        <dbReference type="Proteomes" id="UP000076078"/>
    </source>
</evidence>
<accession>A0A151ZB87</accession>
<keyword evidence="5 8" id="KW-0547">Nucleotide-binding</keyword>
<comment type="similarity">
    <text evidence="1">Belongs to the protein kinase superfamily. CMGC Ser/Thr protein kinase family. CDC2/CDKX subfamily.</text>
</comment>
<organism evidence="11 12">
    <name type="scientific">Tieghemostelium lacteum</name>
    <name type="common">Slime mold</name>
    <name type="synonym">Dictyostelium lacteum</name>
    <dbReference type="NCBI Taxonomy" id="361077"/>
    <lineage>
        <taxon>Eukaryota</taxon>
        <taxon>Amoebozoa</taxon>
        <taxon>Evosea</taxon>
        <taxon>Eumycetozoa</taxon>
        <taxon>Dictyostelia</taxon>
        <taxon>Dictyosteliales</taxon>
        <taxon>Raperosteliaceae</taxon>
        <taxon>Tieghemostelium</taxon>
    </lineage>
</organism>
<dbReference type="FunCoup" id="A0A151ZB87">
    <property type="interactions" value="10"/>
</dbReference>
<dbReference type="PROSITE" id="PS00108">
    <property type="entry name" value="PROTEIN_KINASE_ST"/>
    <property type="match status" value="1"/>
</dbReference>
<dbReference type="Proteomes" id="UP000076078">
    <property type="component" value="Unassembled WGS sequence"/>
</dbReference>
<evidence type="ECO:0000256" key="7">
    <source>
        <dbReference type="ARBA" id="ARBA00022840"/>
    </source>
</evidence>
<protein>
    <recommendedName>
        <fullName evidence="10">Protein kinase domain-containing protein</fullName>
    </recommendedName>
</protein>
<dbReference type="Gene3D" id="3.30.200.20">
    <property type="entry name" value="Phosphorylase Kinase, domain 1"/>
    <property type="match status" value="1"/>
</dbReference>
<sequence length="508" mass="58036">MENYKITKQIGSGVYGEVLRGVNLKTLEIVAIKRMKKKFNNWNDCLQLREIKVLRELNHPNIVKLKDVILEGNDLFLVFEYLENNLYEIIKDRSKLLPESKIRNIIYQIIQALHSMHQHNYFHRDLKPENILLLNETVKLADFGLAREIQSKPPFTDYISTRWYRAPEVLLRSTQYNAQIDIWAIGAIMAELYSLKPLFPGSSEIDQLFKICSVLGSPTPQTWNDGIKLAGSMNFKFPHMSPNSLSNLLPNASTDAIDLMYELLKYDPTKRLSTASALNHPYFHVSLPKPILLHHNNNYSDLANVYLFQNGYIQSNELKFNQQQQQQQQQQQNSESASNNNNNIQPITPKPAIKLNQNLRNSRYSILNFNSPPQYNTTLNILSTTTTTTTTSVNLNSSFSSQHQQLLPNYDLVNSLNNSSLDIDKQQIINKIKQNNNNNSNINNSKLITPRSSTNVQQIPPPMSNINPPHNLILKPSGGLSPQLPYQSLHYHSPIKITQPPPNTSSKL</sequence>
<keyword evidence="4" id="KW-0808">Transferase</keyword>
<dbReference type="Pfam" id="PF00069">
    <property type="entry name" value="Pkinase"/>
    <property type="match status" value="1"/>
</dbReference>
<dbReference type="CDD" id="cd07830">
    <property type="entry name" value="STKc_MAK_like"/>
    <property type="match status" value="1"/>
</dbReference>
<evidence type="ECO:0000256" key="1">
    <source>
        <dbReference type="ARBA" id="ARBA00006485"/>
    </source>
</evidence>
<dbReference type="STRING" id="361077.A0A151ZB87"/>
<evidence type="ECO:0000256" key="4">
    <source>
        <dbReference type="ARBA" id="ARBA00022679"/>
    </source>
</evidence>
<gene>
    <name evidence="11" type="ORF">DLAC_08133</name>
</gene>
<keyword evidence="6" id="KW-0418">Kinase</keyword>
<dbReference type="GO" id="GO:0004674">
    <property type="term" value="F:protein serine/threonine kinase activity"/>
    <property type="evidence" value="ECO:0007669"/>
    <property type="project" value="UniProtKB-KW"/>
</dbReference>
<evidence type="ECO:0000256" key="6">
    <source>
        <dbReference type="ARBA" id="ARBA00022777"/>
    </source>
</evidence>
<dbReference type="GO" id="GO:0005524">
    <property type="term" value="F:ATP binding"/>
    <property type="evidence" value="ECO:0007669"/>
    <property type="project" value="UniProtKB-UniRule"/>
</dbReference>
<feature type="region of interest" description="Disordered" evidence="9">
    <location>
        <begin position="320"/>
        <end position="352"/>
    </location>
</feature>
<dbReference type="InterPro" id="IPR008271">
    <property type="entry name" value="Ser/Thr_kinase_AS"/>
</dbReference>
<dbReference type="OrthoDB" id="2158884at2759"/>
<keyword evidence="7 8" id="KW-0067">ATP-binding</keyword>
<dbReference type="OMA" id="RDELICV"/>
<dbReference type="PROSITE" id="PS00107">
    <property type="entry name" value="PROTEIN_KINASE_ATP"/>
    <property type="match status" value="1"/>
</dbReference>
<dbReference type="InParanoid" id="A0A151ZB87"/>
<dbReference type="FunFam" id="1.10.510.10:FF:000104">
    <property type="entry name" value="serine/threonine-protein kinase MAK isoform X1"/>
    <property type="match status" value="1"/>
</dbReference>
<dbReference type="InterPro" id="IPR050117">
    <property type="entry name" value="MAPK"/>
</dbReference>
<dbReference type="Gene3D" id="1.10.510.10">
    <property type="entry name" value="Transferase(Phosphotransferase) domain 1"/>
    <property type="match status" value="1"/>
</dbReference>
<name>A0A151ZB87_TIELA</name>
<dbReference type="SMART" id="SM00220">
    <property type="entry name" value="S_TKc"/>
    <property type="match status" value="1"/>
</dbReference>
<dbReference type="EMBL" id="LODT01000035">
    <property type="protein sequence ID" value="KYQ91210.1"/>
    <property type="molecule type" value="Genomic_DNA"/>
</dbReference>
<evidence type="ECO:0000256" key="5">
    <source>
        <dbReference type="ARBA" id="ARBA00022741"/>
    </source>
</evidence>
<dbReference type="PROSITE" id="PS50011">
    <property type="entry name" value="PROTEIN_KINASE_DOM"/>
    <property type="match status" value="1"/>
</dbReference>